<evidence type="ECO:0000256" key="4">
    <source>
        <dbReference type="ARBA" id="ARBA00023163"/>
    </source>
</evidence>
<dbReference type="PROSITE" id="PS50931">
    <property type="entry name" value="HTH_LYSR"/>
    <property type="match status" value="1"/>
</dbReference>
<evidence type="ECO:0000259" key="5">
    <source>
        <dbReference type="PROSITE" id="PS50931"/>
    </source>
</evidence>
<dbReference type="Pfam" id="PF03466">
    <property type="entry name" value="LysR_substrate"/>
    <property type="match status" value="1"/>
</dbReference>
<comment type="caution">
    <text evidence="6">The sequence shown here is derived from an EMBL/GenBank/DDBJ whole genome shotgun (WGS) entry which is preliminary data.</text>
</comment>
<comment type="similarity">
    <text evidence="1">Belongs to the LysR transcriptional regulatory family.</text>
</comment>
<dbReference type="PANTHER" id="PTHR30346:SF0">
    <property type="entry name" value="HCA OPERON TRANSCRIPTIONAL ACTIVATOR HCAR"/>
    <property type="match status" value="1"/>
</dbReference>
<dbReference type="SUPFAM" id="SSF53850">
    <property type="entry name" value="Periplasmic binding protein-like II"/>
    <property type="match status" value="1"/>
</dbReference>
<dbReference type="Gene3D" id="1.10.10.10">
    <property type="entry name" value="Winged helix-like DNA-binding domain superfamily/Winged helix DNA-binding domain"/>
    <property type="match status" value="1"/>
</dbReference>
<dbReference type="Gene3D" id="3.40.190.10">
    <property type="entry name" value="Periplasmic binding protein-like II"/>
    <property type="match status" value="2"/>
</dbReference>
<dbReference type="Proteomes" id="UP001500979">
    <property type="component" value="Unassembled WGS sequence"/>
</dbReference>
<evidence type="ECO:0000313" key="6">
    <source>
        <dbReference type="EMBL" id="GAA2805285.1"/>
    </source>
</evidence>
<dbReference type="CDD" id="cd08414">
    <property type="entry name" value="PBP2_LTTR_aromatics_like"/>
    <property type="match status" value="1"/>
</dbReference>
<evidence type="ECO:0000256" key="3">
    <source>
        <dbReference type="ARBA" id="ARBA00023125"/>
    </source>
</evidence>
<keyword evidence="2" id="KW-0805">Transcription regulation</keyword>
<accession>A0ABN3VIG7</accession>
<evidence type="ECO:0000256" key="2">
    <source>
        <dbReference type="ARBA" id="ARBA00023015"/>
    </source>
</evidence>
<organism evidence="6 7">
    <name type="scientific">Saccharopolyspora taberi</name>
    <dbReference type="NCBI Taxonomy" id="60895"/>
    <lineage>
        <taxon>Bacteria</taxon>
        <taxon>Bacillati</taxon>
        <taxon>Actinomycetota</taxon>
        <taxon>Actinomycetes</taxon>
        <taxon>Pseudonocardiales</taxon>
        <taxon>Pseudonocardiaceae</taxon>
        <taxon>Saccharopolyspora</taxon>
    </lineage>
</organism>
<feature type="domain" description="HTH lysR-type" evidence="5">
    <location>
        <begin position="1"/>
        <end position="58"/>
    </location>
</feature>
<keyword evidence="3" id="KW-0238">DNA-binding</keyword>
<dbReference type="InterPro" id="IPR036388">
    <property type="entry name" value="WH-like_DNA-bd_sf"/>
</dbReference>
<reference evidence="6 7" key="1">
    <citation type="journal article" date="2019" name="Int. J. Syst. Evol. Microbiol.">
        <title>The Global Catalogue of Microorganisms (GCM) 10K type strain sequencing project: providing services to taxonomists for standard genome sequencing and annotation.</title>
        <authorList>
            <consortium name="The Broad Institute Genomics Platform"/>
            <consortium name="The Broad Institute Genome Sequencing Center for Infectious Disease"/>
            <person name="Wu L."/>
            <person name="Ma J."/>
        </authorList>
    </citation>
    <scope>NUCLEOTIDE SEQUENCE [LARGE SCALE GENOMIC DNA]</scope>
    <source>
        <strain evidence="6 7">JCM 9383</strain>
    </source>
</reference>
<proteinExistence type="inferred from homology"/>
<name>A0ABN3VIG7_9PSEU</name>
<dbReference type="PRINTS" id="PR00039">
    <property type="entry name" value="HTHLYSR"/>
</dbReference>
<dbReference type="PANTHER" id="PTHR30346">
    <property type="entry name" value="TRANSCRIPTIONAL DUAL REGULATOR HCAR-RELATED"/>
    <property type="match status" value="1"/>
</dbReference>
<dbReference type="InterPro" id="IPR036390">
    <property type="entry name" value="WH_DNA-bd_sf"/>
</dbReference>
<gene>
    <name evidence="6" type="ORF">GCM10010470_45630</name>
</gene>
<evidence type="ECO:0000313" key="7">
    <source>
        <dbReference type="Proteomes" id="UP001500979"/>
    </source>
</evidence>
<sequence length="298" mass="33035">MERHEIEAVLAVAEELHFRRATERLGLAQGRVSQTVKALERRLGVVLFERTSRRVALTPAGRRLYEGLAPAYRQIQEVTAQAVTIGKGITGTLRVGFSSQWASDMVLKTAKLFRRAYPDCAVELEEVQLRDTFGPLRSGELDLQLTEFPVDEPDLVAGPVIFSEPRALLVPEQHPFARCGSVCMEDLARTPLIVISGDSPQYWRDSIYPRTTPQGRPITHAASAVYWAEVLSMVASGLGVSPVALRAARYHARPGIAFVPLSDAPPLEYGLIWRCDGDTARVRAFVQTLCRTTSDRPR</sequence>
<dbReference type="EMBL" id="BAAAUX010000019">
    <property type="protein sequence ID" value="GAA2805285.1"/>
    <property type="molecule type" value="Genomic_DNA"/>
</dbReference>
<protein>
    <submittedName>
        <fullName evidence="6">LysR family transcriptional regulator</fullName>
    </submittedName>
</protein>
<evidence type="ECO:0000256" key="1">
    <source>
        <dbReference type="ARBA" id="ARBA00009437"/>
    </source>
</evidence>
<dbReference type="SUPFAM" id="SSF46785">
    <property type="entry name" value="Winged helix' DNA-binding domain"/>
    <property type="match status" value="1"/>
</dbReference>
<dbReference type="InterPro" id="IPR005119">
    <property type="entry name" value="LysR_subst-bd"/>
</dbReference>
<keyword evidence="7" id="KW-1185">Reference proteome</keyword>
<dbReference type="InterPro" id="IPR000847">
    <property type="entry name" value="LysR_HTH_N"/>
</dbReference>
<dbReference type="Pfam" id="PF00126">
    <property type="entry name" value="HTH_1"/>
    <property type="match status" value="1"/>
</dbReference>
<keyword evidence="4" id="KW-0804">Transcription</keyword>